<protein>
    <submittedName>
        <fullName evidence="1">Uncharacterized protein</fullName>
    </submittedName>
</protein>
<dbReference type="Proteomes" id="UP000054485">
    <property type="component" value="Unassembled WGS sequence"/>
</dbReference>
<proteinExistence type="predicted"/>
<gene>
    <name evidence="1" type="ORF">CY34DRAFT_97224</name>
</gene>
<reference evidence="1 2" key="1">
    <citation type="submission" date="2014-04" db="EMBL/GenBank/DDBJ databases">
        <authorList>
            <consortium name="DOE Joint Genome Institute"/>
            <person name="Kuo A."/>
            <person name="Ruytinx J."/>
            <person name="Rineau F."/>
            <person name="Colpaert J."/>
            <person name="Kohler A."/>
            <person name="Nagy L.G."/>
            <person name="Floudas D."/>
            <person name="Copeland A."/>
            <person name="Barry K.W."/>
            <person name="Cichocki N."/>
            <person name="Veneault-Fourrey C."/>
            <person name="LaButti K."/>
            <person name="Lindquist E.A."/>
            <person name="Lipzen A."/>
            <person name="Lundell T."/>
            <person name="Morin E."/>
            <person name="Murat C."/>
            <person name="Sun H."/>
            <person name="Tunlid A."/>
            <person name="Henrissat B."/>
            <person name="Grigoriev I.V."/>
            <person name="Hibbett D.S."/>
            <person name="Martin F."/>
            <person name="Nordberg H.P."/>
            <person name="Cantor M.N."/>
            <person name="Hua S.X."/>
        </authorList>
    </citation>
    <scope>NUCLEOTIDE SEQUENCE [LARGE SCALE GENOMIC DNA]</scope>
    <source>
        <strain evidence="1 2">UH-Slu-Lm8-n1</strain>
    </source>
</reference>
<dbReference type="HOGENOM" id="CLU_090544_0_0_1"/>
<sequence>PSCLAACEVLGRAEVEKVHVICENNDRMRVSLKVVPPCFQSMDDSEKFLIIDLIITFCGIKRLREIPARVIGAIFISLEDCSSGNEGSISSKGELSRGVREALLQFLEGVGTCLCPLELDIFLGEIKQGSGKVRVMGNEVMVEVAESKERADFFHRSWYCPITYSRKLGRVHCYLSWSNDHSEIINFLCIEGAFFRF</sequence>
<name>A0A0C9ZZ68_9AGAM</name>
<accession>A0A0C9ZZ68</accession>
<keyword evidence="2" id="KW-1185">Reference proteome</keyword>
<dbReference type="EMBL" id="KN835698">
    <property type="protein sequence ID" value="KIK34821.1"/>
    <property type="molecule type" value="Genomic_DNA"/>
</dbReference>
<evidence type="ECO:0000313" key="2">
    <source>
        <dbReference type="Proteomes" id="UP000054485"/>
    </source>
</evidence>
<evidence type="ECO:0000313" key="1">
    <source>
        <dbReference type="EMBL" id="KIK34821.1"/>
    </source>
</evidence>
<feature type="non-terminal residue" evidence="1">
    <location>
        <position position="1"/>
    </location>
</feature>
<organism evidence="1 2">
    <name type="scientific">Suillus luteus UH-Slu-Lm8-n1</name>
    <dbReference type="NCBI Taxonomy" id="930992"/>
    <lineage>
        <taxon>Eukaryota</taxon>
        <taxon>Fungi</taxon>
        <taxon>Dikarya</taxon>
        <taxon>Basidiomycota</taxon>
        <taxon>Agaricomycotina</taxon>
        <taxon>Agaricomycetes</taxon>
        <taxon>Agaricomycetidae</taxon>
        <taxon>Boletales</taxon>
        <taxon>Suillineae</taxon>
        <taxon>Suillaceae</taxon>
        <taxon>Suillus</taxon>
    </lineage>
</organism>
<dbReference type="AlphaFoldDB" id="A0A0C9ZZ68"/>
<dbReference type="OrthoDB" id="2712057at2759"/>
<reference evidence="2" key="2">
    <citation type="submission" date="2015-01" db="EMBL/GenBank/DDBJ databases">
        <title>Evolutionary Origins and Diversification of the Mycorrhizal Mutualists.</title>
        <authorList>
            <consortium name="DOE Joint Genome Institute"/>
            <consortium name="Mycorrhizal Genomics Consortium"/>
            <person name="Kohler A."/>
            <person name="Kuo A."/>
            <person name="Nagy L.G."/>
            <person name="Floudas D."/>
            <person name="Copeland A."/>
            <person name="Barry K.W."/>
            <person name="Cichocki N."/>
            <person name="Veneault-Fourrey C."/>
            <person name="LaButti K."/>
            <person name="Lindquist E.A."/>
            <person name="Lipzen A."/>
            <person name="Lundell T."/>
            <person name="Morin E."/>
            <person name="Murat C."/>
            <person name="Riley R."/>
            <person name="Ohm R."/>
            <person name="Sun H."/>
            <person name="Tunlid A."/>
            <person name="Henrissat B."/>
            <person name="Grigoriev I.V."/>
            <person name="Hibbett D.S."/>
            <person name="Martin F."/>
        </authorList>
    </citation>
    <scope>NUCLEOTIDE SEQUENCE [LARGE SCALE GENOMIC DNA]</scope>
    <source>
        <strain evidence="2">UH-Slu-Lm8-n1</strain>
    </source>
</reference>
<dbReference type="InParanoid" id="A0A0C9ZZ68"/>